<dbReference type="Proteomes" id="UP000318821">
    <property type="component" value="Unassembled WGS sequence"/>
</dbReference>
<dbReference type="AlphaFoldDB" id="A0A504WUV1"/>
<keyword evidence="1" id="KW-0175">Coiled coil</keyword>
<proteinExistence type="predicted"/>
<dbReference type="InterPro" id="IPR007052">
    <property type="entry name" value="CS_dom"/>
</dbReference>
<protein>
    <recommendedName>
        <fullName evidence="3">CS domain-containing protein</fullName>
    </recommendedName>
</protein>
<dbReference type="SUPFAM" id="SSF49764">
    <property type="entry name" value="HSP20-like chaperones"/>
    <property type="match status" value="1"/>
</dbReference>
<comment type="caution">
    <text evidence="4">The sequence shown here is derived from an EMBL/GenBank/DDBJ whole genome shotgun (WGS) entry which is preliminary data.</text>
</comment>
<reference evidence="5" key="1">
    <citation type="submission" date="2019-02" db="EMBL/GenBank/DDBJ databases">
        <title>FDA dAtabase for Regulatory Grade micrObial Sequences (FDA-ARGOS): Supporting development and validation of Infectious Disease Dx tests.</title>
        <authorList>
            <person name="Duncan R."/>
            <person name="Fisher C."/>
            <person name="Tallon L."/>
            <person name="Sadzewicz L."/>
            <person name="Sengamalay N."/>
            <person name="Ott S."/>
            <person name="Godinez A."/>
            <person name="Nagaraj S."/>
            <person name="Vavikolanu K."/>
            <person name="Vyas G."/>
            <person name="Nadendla S."/>
            <person name="Aluvathingal J."/>
            <person name="Sichtig H."/>
        </authorList>
    </citation>
    <scope>NUCLEOTIDE SEQUENCE [LARGE SCALE GENOMIC DNA]</scope>
    <source>
        <strain evidence="5">FDAARGOS_360</strain>
    </source>
</reference>
<feature type="compositionally biased region" description="Polar residues" evidence="2">
    <location>
        <begin position="662"/>
        <end position="676"/>
    </location>
</feature>
<dbReference type="VEuPathDB" id="TriTrypDB:LdBPK_282320.1"/>
<feature type="region of interest" description="Disordered" evidence="2">
    <location>
        <begin position="127"/>
        <end position="164"/>
    </location>
</feature>
<dbReference type="PROSITE" id="PS51203">
    <property type="entry name" value="CS"/>
    <property type="match status" value="1"/>
</dbReference>
<name>A0A504WUV1_LEIDO</name>
<dbReference type="Gene3D" id="2.60.40.790">
    <property type="match status" value="1"/>
</dbReference>
<gene>
    <name evidence="4" type="ORF">CGC20_12980</name>
</gene>
<feature type="region of interest" description="Disordered" evidence="2">
    <location>
        <begin position="662"/>
        <end position="688"/>
    </location>
</feature>
<evidence type="ECO:0000313" key="4">
    <source>
        <dbReference type="EMBL" id="TPP40411.1"/>
    </source>
</evidence>
<accession>A0A504WUV1</accession>
<feature type="region of interest" description="Disordered" evidence="2">
    <location>
        <begin position="503"/>
        <end position="543"/>
    </location>
</feature>
<dbReference type="VEuPathDB" id="TriTrypDB:LdCL_280028400"/>
<dbReference type="SUPFAM" id="SSF81901">
    <property type="entry name" value="HCP-like"/>
    <property type="match status" value="2"/>
</dbReference>
<dbReference type="EMBL" id="RHLD01000012">
    <property type="protein sequence ID" value="TPP40411.1"/>
    <property type="molecule type" value="Genomic_DNA"/>
</dbReference>
<evidence type="ECO:0000313" key="5">
    <source>
        <dbReference type="Proteomes" id="UP000318821"/>
    </source>
</evidence>
<dbReference type="VEuPathDB" id="TriTrypDB:LDHU3_28.3160"/>
<organism evidence="4 5">
    <name type="scientific">Leishmania donovani</name>
    <dbReference type="NCBI Taxonomy" id="5661"/>
    <lineage>
        <taxon>Eukaryota</taxon>
        <taxon>Discoba</taxon>
        <taxon>Euglenozoa</taxon>
        <taxon>Kinetoplastea</taxon>
        <taxon>Metakinetoplastina</taxon>
        <taxon>Trypanosomatida</taxon>
        <taxon>Trypanosomatidae</taxon>
        <taxon>Leishmaniinae</taxon>
        <taxon>Leishmania</taxon>
    </lineage>
</organism>
<evidence type="ECO:0000259" key="3">
    <source>
        <dbReference type="PROSITE" id="PS51203"/>
    </source>
</evidence>
<evidence type="ECO:0000256" key="2">
    <source>
        <dbReference type="SAM" id="MobiDB-lite"/>
    </source>
</evidence>
<dbReference type="FunFam" id="1.25.40.10:FF:001400">
    <property type="entry name" value="Mitochondrial import receptor subunit ATOM69"/>
    <property type="match status" value="1"/>
</dbReference>
<dbReference type="InterPro" id="IPR011990">
    <property type="entry name" value="TPR-like_helical_dom_sf"/>
</dbReference>
<feature type="compositionally biased region" description="Low complexity" evidence="2">
    <location>
        <begin position="515"/>
        <end position="539"/>
    </location>
</feature>
<dbReference type="InterPro" id="IPR008978">
    <property type="entry name" value="HSP20-like_chaperone"/>
</dbReference>
<evidence type="ECO:0000256" key="1">
    <source>
        <dbReference type="SAM" id="Coils"/>
    </source>
</evidence>
<sequence>MSVPVTESIGKARWAQGEDDETGLEVRIPCALPDGVRPRELTVQIKDGSILCISHKETRILQWRLYAAVSDEVEWRIEDDNVLVAELEKKSGAPWSCLLDLPMRADDELLTPIAEIDRMFRTQLPVLPSIEDSESEDAAKQASGQGEADKNGKAGDAGAGGEDDLDKLLDEVAKEVTGKEPKESDGEDDSTAAFIKAELENYRVEEEEIKKKLAEVEATLNSSTDADATNTASEQKNILNKMVQLHSQCRAIRSQPSTLENFLKCTQLDLQKARVNIGETGENEEEEYQSDKERELNATELMTCGLKFFEDQDIKGCLHFLRLAAIHHKHEQSTLLLYNIYSQLQSPRGAFLLMKRALDDSAPSAAVNQKVGELYDQGARHFLPLFPAAIYFYQRAAKLGHVNGMLSLAQLWLRGATASSMLSEEEVEAQQSIPKYHAWLQKAMDRGCGSAYFVRGCMHIKGEHGMAKSYAAAKEYLDAAASAQPEILRRAPQIPMMLEALREEEEKSAKPTQETTSTPASTTKTAAAPAGLAAPGAAAKPSDEGVKVTSSVARLNALSNKAAGSSGSNGFMAPRPVSESAAMRARKGLGSGSRSKAFWERACVASVTMYSVYTLAFPIRIILLPFFYSAISGIIESIPWLANGNADLSMFYIRRWQSTVASSEDASQPETPSASSAEGEERSNSAAPVMERAADARRAIYELWSRTAAAEEHVQSSPDSTPTGEEAAAEAKAAEERCTAVAALLDKYKLDPATPREEDISRGLGDALDRLLLLCVPLSSRHGADLLMKLMQVSAQQGRQFSMRTIQHLFARTSSYAEALAVFYAMRRSNFAMSMEAYHAMLYSLQRLEEEGWAARFHEEFVASKGEAISEQALDFVLRGVDNQLMPENKPWLGRIMFAEEKDNKATQRQSMASFDEMGKLWVQRYKNGGTAPE</sequence>
<dbReference type="VEuPathDB" id="TriTrypDB:LDHU3_28.3150"/>
<dbReference type="Gene3D" id="1.25.40.10">
    <property type="entry name" value="Tetratricopeptide repeat domain"/>
    <property type="match status" value="1"/>
</dbReference>
<dbReference type="VEuPathDB" id="TriTrypDB:LdBPK_282330.1"/>
<dbReference type="CDD" id="cd06467">
    <property type="entry name" value="p23_NUDC_like"/>
    <property type="match status" value="1"/>
</dbReference>
<dbReference type="VEuPathDB" id="TriTrypDB:LdCL_280028300"/>
<feature type="region of interest" description="Disordered" evidence="2">
    <location>
        <begin position="711"/>
        <end position="732"/>
    </location>
</feature>
<feature type="domain" description="CS" evidence="3">
    <location>
        <begin position="7"/>
        <end position="99"/>
    </location>
</feature>
<feature type="coiled-coil region" evidence="1">
    <location>
        <begin position="192"/>
        <end position="219"/>
    </location>
</feature>